<keyword evidence="2" id="KW-1185">Reference proteome</keyword>
<dbReference type="RefSeq" id="WP_387716809.1">
    <property type="nucleotide sequence ID" value="NZ_JBIAPI010000002.1"/>
</dbReference>
<dbReference type="EMBL" id="JBIAPI010000002">
    <property type="protein sequence ID" value="MFF3223626.1"/>
    <property type="molecule type" value="Genomic_DNA"/>
</dbReference>
<organism evidence="1 2">
    <name type="scientific">Nocardia suismassiliense</name>
    <dbReference type="NCBI Taxonomy" id="2077092"/>
    <lineage>
        <taxon>Bacteria</taxon>
        <taxon>Bacillati</taxon>
        <taxon>Actinomycetota</taxon>
        <taxon>Actinomycetes</taxon>
        <taxon>Mycobacteriales</taxon>
        <taxon>Nocardiaceae</taxon>
        <taxon>Nocardia</taxon>
    </lineage>
</organism>
<proteinExistence type="predicted"/>
<gene>
    <name evidence="1" type="ORF">ACFYV7_12615</name>
</gene>
<name>A0ABW6QQZ2_9NOCA</name>
<evidence type="ECO:0000313" key="2">
    <source>
        <dbReference type="Proteomes" id="UP001601948"/>
    </source>
</evidence>
<comment type="caution">
    <text evidence="1">The sequence shown here is derived from an EMBL/GenBank/DDBJ whole genome shotgun (WGS) entry which is preliminary data.</text>
</comment>
<dbReference type="Proteomes" id="UP001601948">
    <property type="component" value="Unassembled WGS sequence"/>
</dbReference>
<evidence type="ECO:0000313" key="1">
    <source>
        <dbReference type="EMBL" id="MFF3223626.1"/>
    </source>
</evidence>
<accession>A0ABW6QQZ2</accession>
<sequence length="128" mass="13471">MALQLHIYPAPPLRLTPDCTIHTGIVQLAMSGRFLQSLRGQPDEFGVFLPDAAPLLDGATEPNLWAEAFVASSVSTPASGFPSGVAHVRATYLVDPREGGSTRRLHLGGAAHIAKGIGLGYRVTVQTA</sequence>
<protein>
    <submittedName>
        <fullName evidence="1">Uncharacterized protein</fullName>
    </submittedName>
</protein>
<reference evidence="1 2" key="1">
    <citation type="submission" date="2024-10" db="EMBL/GenBank/DDBJ databases">
        <title>The Natural Products Discovery Center: Release of the First 8490 Sequenced Strains for Exploring Actinobacteria Biosynthetic Diversity.</title>
        <authorList>
            <person name="Kalkreuter E."/>
            <person name="Kautsar S.A."/>
            <person name="Yang D."/>
            <person name="Bader C.D."/>
            <person name="Teijaro C.N."/>
            <person name="Fluegel L."/>
            <person name="Davis C.M."/>
            <person name="Simpson J.R."/>
            <person name="Lauterbach L."/>
            <person name="Steele A.D."/>
            <person name="Gui C."/>
            <person name="Meng S."/>
            <person name="Li G."/>
            <person name="Viehrig K."/>
            <person name="Ye F."/>
            <person name="Su P."/>
            <person name="Kiefer A.F."/>
            <person name="Nichols A."/>
            <person name="Cepeda A.J."/>
            <person name="Yan W."/>
            <person name="Fan B."/>
            <person name="Jiang Y."/>
            <person name="Adhikari A."/>
            <person name="Zheng C.-J."/>
            <person name="Schuster L."/>
            <person name="Cowan T.M."/>
            <person name="Smanski M.J."/>
            <person name="Chevrette M.G."/>
            <person name="De Carvalho L.P.S."/>
            <person name="Shen B."/>
        </authorList>
    </citation>
    <scope>NUCLEOTIDE SEQUENCE [LARGE SCALE GENOMIC DNA]</scope>
    <source>
        <strain evidence="1 2">NPDC003040</strain>
    </source>
</reference>